<dbReference type="Pfam" id="PF02495">
    <property type="entry name" value="TGBp3"/>
    <property type="match status" value="1"/>
</dbReference>
<evidence type="ECO:0000256" key="9">
    <source>
        <dbReference type="ARBA" id="ARBA00023136"/>
    </source>
</evidence>
<organism evidence="13">
    <name type="scientific">Asian prunus virus 2</name>
    <dbReference type="NCBI Taxonomy" id="351426"/>
    <lineage>
        <taxon>Viruses</taxon>
        <taxon>Riboviria</taxon>
        <taxon>Orthornavirae</taxon>
        <taxon>Kitrinoviricota</taxon>
        <taxon>Alsuviricetes</taxon>
        <taxon>Tymovirales</taxon>
        <taxon>Betaflexiviridae</taxon>
        <taxon>Quinvirinae</taxon>
        <taxon>Foveavirus</taxon>
        <taxon>Foveavirus duoasiaticum</taxon>
    </lineage>
</organism>
<evidence type="ECO:0000256" key="8">
    <source>
        <dbReference type="ARBA" id="ARBA00023031"/>
    </source>
</evidence>
<accession>A0A0U2KXX9</accession>
<keyword evidence="8" id="KW-0916">Viral movement protein</keyword>
<dbReference type="InterPro" id="IPR003411">
    <property type="entry name" value="TGBp3"/>
</dbReference>
<reference evidence="13" key="1">
    <citation type="journal article" date="2016" name="PLoS ONE">
        <title>New Insights into Asian Prunus Viruses in the Light of NGS-Based Full Genome Sequencing.</title>
        <authorList>
            <person name="Marais A."/>
            <person name="Faure C."/>
            <person name="Candresse T."/>
        </authorList>
    </citation>
    <scope>NUCLEOTIDE SEQUENCE</scope>
    <source>
        <strain evidence="13">Bonsai</strain>
    </source>
</reference>
<evidence type="ECO:0000256" key="2">
    <source>
        <dbReference type="ARBA" id="ARBA00010355"/>
    </source>
</evidence>
<evidence type="ECO:0000256" key="1">
    <source>
        <dbReference type="ARBA" id="ARBA00004625"/>
    </source>
</evidence>
<comment type="subcellular location">
    <subcellularLocation>
        <location evidence="1">Host endoplasmic reticulum membrane</location>
    </subcellularLocation>
</comment>
<proteinExistence type="inferred from homology"/>
<evidence type="ECO:0000256" key="6">
    <source>
        <dbReference type="ARBA" id="ARBA00022870"/>
    </source>
</evidence>
<evidence type="ECO:0000256" key="7">
    <source>
        <dbReference type="ARBA" id="ARBA00022989"/>
    </source>
</evidence>
<name>A0A0U2KXX9_9VIRU</name>
<keyword evidence="6" id="KW-1043">Host membrane</keyword>
<evidence type="ECO:0000313" key="13">
    <source>
        <dbReference type="EMBL" id="ALT57202.1"/>
    </source>
</evidence>
<keyword evidence="5" id="KW-0812">Transmembrane</keyword>
<comment type="similarity">
    <text evidence="2">Belongs to the Tymovirales TGBp3 protein family.</text>
</comment>
<evidence type="ECO:0000256" key="12">
    <source>
        <dbReference type="ARBA" id="ARBA00033148"/>
    </source>
</evidence>
<keyword evidence="10" id="KW-1038">Host endoplasmic reticulum</keyword>
<dbReference type="GO" id="GO:0044167">
    <property type="term" value="C:host cell endoplasmic reticulum membrane"/>
    <property type="evidence" value="ECO:0007669"/>
    <property type="project" value="UniProtKB-SubCell"/>
</dbReference>
<keyword evidence="7" id="KW-1133">Transmembrane helix</keyword>
<evidence type="ECO:0000256" key="5">
    <source>
        <dbReference type="ARBA" id="ARBA00022692"/>
    </source>
</evidence>
<sequence length="65" mass="7052">MFQSCLIGLIAALAAVVLLHMLNSGQEGCLIIISGESVVIKNCVYTSEFINLVKGLKPHNHWNSL</sequence>
<protein>
    <recommendedName>
        <fullName evidence="3">Movement protein TGBp3</fullName>
    </recommendedName>
    <alternativeName>
        <fullName evidence="12">Triple gene block 3 protein</fullName>
    </alternativeName>
</protein>
<evidence type="ECO:0000256" key="10">
    <source>
        <dbReference type="ARBA" id="ARBA00023184"/>
    </source>
</evidence>
<evidence type="ECO:0000256" key="3">
    <source>
        <dbReference type="ARBA" id="ARBA00013812"/>
    </source>
</evidence>
<evidence type="ECO:0000256" key="11">
    <source>
        <dbReference type="ARBA" id="ARBA00025270"/>
    </source>
</evidence>
<dbReference type="GO" id="GO:0046740">
    <property type="term" value="P:transport of virus in host, cell to cell"/>
    <property type="evidence" value="ECO:0007669"/>
    <property type="project" value="UniProtKB-KW"/>
</dbReference>
<comment type="function">
    <text evidence="11">Plays a role in viral cell-to-cell propagation, by facilitating genome transport to neighboring plant cells through plasmosdesmata. May induce the formation of granular vesicles derived from the Endoplasmic reticulum, which align on actin filaments.</text>
</comment>
<evidence type="ECO:0000256" key="4">
    <source>
        <dbReference type="ARBA" id="ARBA00022448"/>
    </source>
</evidence>
<keyword evidence="4" id="KW-0813">Transport</keyword>
<dbReference type="EMBL" id="KT893295">
    <property type="protein sequence ID" value="ALT57202.1"/>
    <property type="molecule type" value="Genomic_RNA"/>
</dbReference>
<keyword evidence="9" id="KW-0472">Membrane</keyword>